<feature type="transmembrane region" description="Helical" evidence="7">
    <location>
        <begin position="428"/>
        <end position="446"/>
    </location>
</feature>
<proteinExistence type="inferred from homology"/>
<dbReference type="PANTHER" id="PTHR31376">
    <property type="entry name" value="OS09G0467300 PROTEIN-RELATED"/>
    <property type="match status" value="1"/>
</dbReference>
<feature type="transmembrane region" description="Helical" evidence="7">
    <location>
        <begin position="236"/>
        <end position="254"/>
    </location>
</feature>
<dbReference type="GO" id="GO:0015211">
    <property type="term" value="F:purine nucleoside transmembrane transporter activity"/>
    <property type="evidence" value="ECO:0007669"/>
    <property type="project" value="UniProtKB-UniRule"/>
</dbReference>
<feature type="transmembrane region" description="Helical" evidence="7">
    <location>
        <begin position="294"/>
        <end position="319"/>
    </location>
</feature>
<gene>
    <name evidence="9" type="ORF">DCAR_003947</name>
</gene>
<name>A0A166IMQ2_DAUCS</name>
<feature type="transmembrane region" description="Helical" evidence="7">
    <location>
        <begin position="372"/>
        <end position="394"/>
    </location>
</feature>
<dbReference type="EMBL" id="LNRQ01000001">
    <property type="protein sequence ID" value="KZN11291.1"/>
    <property type="molecule type" value="Genomic_DNA"/>
</dbReference>
<keyword evidence="3 7" id="KW-0813">Transport</keyword>
<evidence type="ECO:0000256" key="8">
    <source>
        <dbReference type="SAM" id="MobiDB-lite"/>
    </source>
</evidence>
<evidence type="ECO:0000256" key="5">
    <source>
        <dbReference type="ARBA" id="ARBA00022989"/>
    </source>
</evidence>
<feature type="transmembrane region" description="Helical" evidence="7">
    <location>
        <begin position="331"/>
        <end position="352"/>
    </location>
</feature>
<dbReference type="GO" id="GO:0016020">
    <property type="term" value="C:membrane"/>
    <property type="evidence" value="ECO:0007669"/>
    <property type="project" value="UniProtKB-SubCell"/>
</dbReference>
<feature type="transmembrane region" description="Helical" evidence="7">
    <location>
        <begin position="166"/>
        <end position="186"/>
    </location>
</feature>
<evidence type="ECO:0000256" key="2">
    <source>
        <dbReference type="ARBA" id="ARBA00006213"/>
    </source>
</evidence>
<feature type="transmembrane region" description="Helical" evidence="7">
    <location>
        <begin position="401"/>
        <end position="422"/>
    </location>
</feature>
<evidence type="ECO:0000256" key="1">
    <source>
        <dbReference type="ARBA" id="ARBA00004141"/>
    </source>
</evidence>
<dbReference type="Gramene" id="KZN11291">
    <property type="protein sequence ID" value="KZN11291"/>
    <property type="gene ID" value="DCAR_003947"/>
</dbReference>
<keyword evidence="4 7" id="KW-0812">Transmembrane</keyword>
<feature type="transmembrane region" description="Helical" evidence="7">
    <location>
        <begin position="207"/>
        <end position="230"/>
    </location>
</feature>
<dbReference type="Pfam" id="PF16913">
    <property type="entry name" value="PUNUT"/>
    <property type="match status" value="1"/>
</dbReference>
<evidence type="ECO:0000256" key="4">
    <source>
        <dbReference type="ARBA" id="ARBA00022692"/>
    </source>
</evidence>
<keyword evidence="5 7" id="KW-1133">Transmembrane helix</keyword>
<dbReference type="AlphaFoldDB" id="A0A166IMQ2"/>
<reference evidence="9" key="1">
    <citation type="journal article" date="2016" name="Nat. Genet.">
        <title>A high-quality carrot genome assembly provides new insights into carotenoid accumulation and asterid genome evolution.</title>
        <authorList>
            <person name="Iorizzo M."/>
            <person name="Ellison S."/>
            <person name="Senalik D."/>
            <person name="Zeng P."/>
            <person name="Satapoomin P."/>
            <person name="Huang J."/>
            <person name="Bowman M."/>
            <person name="Iovene M."/>
            <person name="Sanseverino W."/>
            <person name="Cavagnaro P."/>
            <person name="Yildiz M."/>
            <person name="Macko-Podgorni A."/>
            <person name="Moranska E."/>
            <person name="Grzebelus E."/>
            <person name="Grzebelus D."/>
            <person name="Ashrafi H."/>
            <person name="Zheng Z."/>
            <person name="Cheng S."/>
            <person name="Spooner D."/>
            <person name="Van Deynze A."/>
            <person name="Simon P."/>
        </authorList>
    </citation>
    <scope>NUCLEOTIDE SEQUENCE [LARGE SCALE GENOMIC DNA]</scope>
    <source>
        <tissue evidence="9">Leaf</tissue>
    </source>
</reference>
<dbReference type="STRING" id="79200.A0A166IMQ2"/>
<evidence type="ECO:0000256" key="6">
    <source>
        <dbReference type="ARBA" id="ARBA00023136"/>
    </source>
</evidence>
<evidence type="ECO:0000313" key="9">
    <source>
        <dbReference type="EMBL" id="KZN11291.1"/>
    </source>
</evidence>
<evidence type="ECO:0000256" key="7">
    <source>
        <dbReference type="RuleBase" id="RU368015"/>
    </source>
</evidence>
<sequence>MSGEDARELYYNDSFQRLLFTSNDSFSIAPLHYPSQYINYSDTSLYGSAKAFSLTSTYNSDLTIHPRENSLVIPSSNEAGNEEESADNSKKYKQSKLEGGDGAQEAKPAVPSGDTNARRNLRPGFSLKRYSWWIQMIIYSVFVLCGQSVATLLGRLYYDKGGNSKWMSTLVQTVGFPVLVPFIFLASNEKQHSEETNRRKYSPILMVSLFIFLGVFLAADCMLYSIGLLYLPVSTYTLVCASQLGFNAFFSYFLNGQKLTAFIINSLVLLTISSVLLVFSPDDSSGSSATKGKYAIGFICTLAASAGYALMLSVTQLAFRKVLRNSSVRMVVKLIVYQSAIATVVILIGLFASGEWKTLTKEMENFKLGNLSYLMTLIWISITWQIFNVGAVGLIYKISSLFSNVISTLALPIVPVVAVFTFNDKMNGVKVISMVLAIWGFTSYLYQHYVDDLEIKAIAENASKVSDERNVNQVSAIPLVER</sequence>
<dbReference type="PANTHER" id="PTHR31376:SF17">
    <property type="entry name" value="PURINE PERMEASE 21-RELATED"/>
    <property type="match status" value="1"/>
</dbReference>
<comment type="caution">
    <text evidence="9">The sequence shown here is derived from an EMBL/GenBank/DDBJ whole genome shotgun (WGS) entry which is preliminary data.</text>
</comment>
<accession>A0A166IMQ2</accession>
<evidence type="ECO:0000256" key="3">
    <source>
        <dbReference type="ARBA" id="ARBA00022448"/>
    </source>
</evidence>
<dbReference type="OMA" id="WIQMIIY"/>
<comment type="subcellular location">
    <subcellularLocation>
        <location evidence="1 7">Membrane</location>
        <topology evidence="1 7">Multi-pass membrane protein</topology>
    </subcellularLocation>
</comment>
<organism evidence="9">
    <name type="scientific">Daucus carota subsp. sativus</name>
    <name type="common">Carrot</name>
    <dbReference type="NCBI Taxonomy" id="79200"/>
    <lineage>
        <taxon>Eukaryota</taxon>
        <taxon>Viridiplantae</taxon>
        <taxon>Streptophyta</taxon>
        <taxon>Embryophyta</taxon>
        <taxon>Tracheophyta</taxon>
        <taxon>Spermatophyta</taxon>
        <taxon>Magnoliopsida</taxon>
        <taxon>eudicotyledons</taxon>
        <taxon>Gunneridae</taxon>
        <taxon>Pentapetalae</taxon>
        <taxon>asterids</taxon>
        <taxon>campanulids</taxon>
        <taxon>Apiales</taxon>
        <taxon>Apiaceae</taxon>
        <taxon>Apioideae</taxon>
        <taxon>Scandiceae</taxon>
        <taxon>Daucinae</taxon>
        <taxon>Daucus</taxon>
        <taxon>Daucus sect. Daucus</taxon>
    </lineage>
</organism>
<feature type="compositionally biased region" description="Basic and acidic residues" evidence="8">
    <location>
        <begin position="87"/>
        <end position="99"/>
    </location>
</feature>
<dbReference type="InterPro" id="IPR030182">
    <property type="entry name" value="PUP_plant"/>
</dbReference>
<feature type="region of interest" description="Disordered" evidence="8">
    <location>
        <begin position="69"/>
        <end position="117"/>
    </location>
</feature>
<feature type="transmembrane region" description="Helical" evidence="7">
    <location>
        <begin position="261"/>
        <end position="279"/>
    </location>
</feature>
<dbReference type="SUPFAM" id="SSF103481">
    <property type="entry name" value="Multidrug resistance efflux transporter EmrE"/>
    <property type="match status" value="1"/>
</dbReference>
<feature type="transmembrane region" description="Helical" evidence="7">
    <location>
        <begin position="132"/>
        <end position="154"/>
    </location>
</feature>
<keyword evidence="6 7" id="KW-0472">Membrane</keyword>
<dbReference type="GO" id="GO:0005345">
    <property type="term" value="F:purine nucleobase transmembrane transporter activity"/>
    <property type="evidence" value="ECO:0007669"/>
    <property type="project" value="UniProtKB-UniRule"/>
</dbReference>
<comment type="similarity">
    <text evidence="2 7">Belongs to the purine permeases (TC 2.A.7.14) family.</text>
</comment>
<dbReference type="InterPro" id="IPR037185">
    <property type="entry name" value="EmrE-like"/>
</dbReference>
<protein>
    <recommendedName>
        <fullName evidence="7">Probable purine permease</fullName>
    </recommendedName>
</protein>